<evidence type="ECO:0000259" key="3">
    <source>
        <dbReference type="Pfam" id="PF01551"/>
    </source>
</evidence>
<feature type="coiled-coil region" evidence="1">
    <location>
        <begin position="31"/>
        <end position="89"/>
    </location>
</feature>
<feature type="coiled-coil region" evidence="1">
    <location>
        <begin position="160"/>
        <end position="243"/>
    </location>
</feature>
<dbReference type="PANTHER" id="PTHR21666">
    <property type="entry name" value="PEPTIDASE-RELATED"/>
    <property type="match status" value="1"/>
</dbReference>
<feature type="chain" id="PRO_5017766299" description="M23ase beta-sheet core domain-containing protein" evidence="2">
    <location>
        <begin position="26"/>
        <end position="383"/>
    </location>
</feature>
<sequence>MYFLKSSICLLTLLILLFFSSMVHSDYATKAAELERLREQIERVQGGLQQERRRQDRVTRELRELDTRVNAANARLRRLDDEQVVLNRRINVLQGQRREQLEELAAQREHLTRQILDVYISGRQEYLRLLLNQEDPNSVDRMLVYYDYLNRARSERIQEVDTQLAELRRIEAEIAEQEERLATARRGQEAERTRLQTARQERAALLARIERELSNKDRQLRQLARDEEQLVELLQGLERALADVPDRDLAQYSFRESEGLLVWPVEGELAARFGSSRGAGGNSRWNGLLIEAEEGTDVRAISHGRVVFADWLRGFGLMVIIDHGEGFMSLYGHNEALYREAGAWVQPGEIIAAVGTSGGRGTPGLYFEVRENGTPVDPMRWLR</sequence>
<dbReference type="CDD" id="cd12797">
    <property type="entry name" value="M23_peptidase"/>
    <property type="match status" value="1"/>
</dbReference>
<protein>
    <recommendedName>
        <fullName evidence="3">M23ase beta-sheet core domain-containing protein</fullName>
    </recommendedName>
</protein>
<dbReference type="Pfam" id="PF01551">
    <property type="entry name" value="Peptidase_M23"/>
    <property type="match status" value="1"/>
</dbReference>
<dbReference type="PANTHER" id="PTHR21666:SF270">
    <property type="entry name" value="MUREIN HYDROLASE ACTIVATOR ENVC"/>
    <property type="match status" value="1"/>
</dbReference>
<organism evidence="4 5">
    <name type="scientific">Alkalilimnicola ehrlichii</name>
    <dbReference type="NCBI Taxonomy" id="351052"/>
    <lineage>
        <taxon>Bacteria</taxon>
        <taxon>Pseudomonadati</taxon>
        <taxon>Pseudomonadota</taxon>
        <taxon>Gammaproteobacteria</taxon>
        <taxon>Chromatiales</taxon>
        <taxon>Ectothiorhodospiraceae</taxon>
        <taxon>Alkalilimnicola</taxon>
    </lineage>
</organism>
<comment type="caution">
    <text evidence="4">The sequence shown here is derived from an EMBL/GenBank/DDBJ whole genome shotgun (WGS) entry which is preliminary data.</text>
</comment>
<accession>A0A3E0X1U2</accession>
<feature type="domain" description="M23ase beta-sheet core" evidence="3">
    <location>
        <begin position="284"/>
        <end position="378"/>
    </location>
</feature>
<gene>
    <name evidence="4" type="ORF">CAL65_05285</name>
</gene>
<keyword evidence="1" id="KW-0175">Coiled coil</keyword>
<evidence type="ECO:0000256" key="2">
    <source>
        <dbReference type="SAM" id="SignalP"/>
    </source>
</evidence>
<feature type="signal peptide" evidence="2">
    <location>
        <begin position="1"/>
        <end position="25"/>
    </location>
</feature>
<evidence type="ECO:0000313" key="4">
    <source>
        <dbReference type="EMBL" id="RFA38251.1"/>
    </source>
</evidence>
<dbReference type="FunFam" id="2.70.70.10:FF:000003">
    <property type="entry name" value="Murein hydrolase activator EnvC"/>
    <property type="match status" value="1"/>
</dbReference>
<dbReference type="EMBL" id="NFZW01000004">
    <property type="protein sequence ID" value="RFA38251.1"/>
    <property type="molecule type" value="Genomic_DNA"/>
</dbReference>
<dbReference type="InterPro" id="IPR016047">
    <property type="entry name" value="M23ase_b-sheet_dom"/>
</dbReference>
<evidence type="ECO:0000313" key="5">
    <source>
        <dbReference type="Proteomes" id="UP000256763"/>
    </source>
</evidence>
<dbReference type="InterPro" id="IPR050570">
    <property type="entry name" value="Cell_wall_metabolism_enzyme"/>
</dbReference>
<keyword evidence="2" id="KW-0732">Signal</keyword>
<dbReference type="GO" id="GO:0004222">
    <property type="term" value="F:metalloendopeptidase activity"/>
    <property type="evidence" value="ECO:0007669"/>
    <property type="project" value="TreeGrafter"/>
</dbReference>
<dbReference type="SUPFAM" id="SSF51261">
    <property type="entry name" value="Duplicated hybrid motif"/>
    <property type="match status" value="1"/>
</dbReference>
<evidence type="ECO:0000256" key="1">
    <source>
        <dbReference type="SAM" id="Coils"/>
    </source>
</evidence>
<dbReference type="AlphaFoldDB" id="A0A3E0X1U2"/>
<dbReference type="Proteomes" id="UP000256763">
    <property type="component" value="Unassembled WGS sequence"/>
</dbReference>
<dbReference type="InterPro" id="IPR011055">
    <property type="entry name" value="Dup_hybrid_motif"/>
</dbReference>
<proteinExistence type="predicted"/>
<dbReference type="Gene3D" id="2.70.70.10">
    <property type="entry name" value="Glucose Permease (Domain IIA)"/>
    <property type="match status" value="1"/>
</dbReference>
<reference evidence="5" key="1">
    <citation type="submission" date="2017-05" db="EMBL/GenBank/DDBJ databases">
        <authorList>
            <person name="Sharma S."/>
            <person name="Sidhu C."/>
            <person name="Pinnaka A.K."/>
        </authorList>
    </citation>
    <scope>NUCLEOTIDE SEQUENCE [LARGE SCALE GENOMIC DNA]</scope>
    <source>
        <strain evidence="5">AK93</strain>
    </source>
</reference>
<keyword evidence="5" id="KW-1185">Reference proteome</keyword>
<dbReference type="Gene3D" id="6.10.250.3150">
    <property type="match status" value="1"/>
</dbReference>
<name>A0A3E0X1U2_9GAMM</name>
<dbReference type="OrthoDB" id="9784703at2"/>